<comment type="caution">
    <text evidence="2">The sequence shown here is derived from an EMBL/GenBank/DDBJ whole genome shotgun (WGS) entry which is preliminary data.</text>
</comment>
<dbReference type="InterPro" id="IPR035386">
    <property type="entry name" value="Arm-DNA-bind_5"/>
</dbReference>
<evidence type="ECO:0000259" key="1">
    <source>
        <dbReference type="Pfam" id="PF17293"/>
    </source>
</evidence>
<evidence type="ECO:0000313" key="3">
    <source>
        <dbReference type="Proteomes" id="UP001597441"/>
    </source>
</evidence>
<protein>
    <submittedName>
        <fullName evidence="2">Arm DNA-binding domain-containing protein</fullName>
    </submittedName>
</protein>
<dbReference type="RefSeq" id="WP_388017180.1">
    <property type="nucleotide sequence ID" value="NZ_JBHUDT010000002.1"/>
</dbReference>
<sequence>MQTNKTFSIIFFTRKSRSVANKLSIYVRITVNGKRSEISLKRTILLNEWDSSKNRGRGNSYKIRILNTYLDVSFPKNRTV</sequence>
<keyword evidence="3" id="KW-1185">Reference proteome</keyword>
<dbReference type="EMBL" id="JBHULK010000002">
    <property type="protein sequence ID" value="MFD2535186.1"/>
    <property type="molecule type" value="Genomic_DNA"/>
</dbReference>
<keyword evidence="2" id="KW-0238">DNA-binding</keyword>
<dbReference type="Pfam" id="PF17293">
    <property type="entry name" value="Arm-DNA-bind_5"/>
    <property type="match status" value="1"/>
</dbReference>
<dbReference type="Proteomes" id="UP001597441">
    <property type="component" value="Unassembled WGS sequence"/>
</dbReference>
<name>A0ABW5JTS3_9FLAO</name>
<organism evidence="2 3">
    <name type="scientific">Gelatiniphilus marinus</name>
    <dbReference type="NCBI Taxonomy" id="1759464"/>
    <lineage>
        <taxon>Bacteria</taxon>
        <taxon>Pseudomonadati</taxon>
        <taxon>Bacteroidota</taxon>
        <taxon>Flavobacteriia</taxon>
        <taxon>Flavobacteriales</taxon>
        <taxon>Flavobacteriaceae</taxon>
        <taxon>Gelatiniphilus</taxon>
    </lineage>
</organism>
<gene>
    <name evidence="2" type="ORF">ACFSQS_08740</name>
</gene>
<reference evidence="3" key="1">
    <citation type="journal article" date="2019" name="Int. J. Syst. Evol. Microbiol.">
        <title>The Global Catalogue of Microorganisms (GCM) 10K type strain sequencing project: providing services to taxonomists for standard genome sequencing and annotation.</title>
        <authorList>
            <consortium name="The Broad Institute Genomics Platform"/>
            <consortium name="The Broad Institute Genome Sequencing Center for Infectious Disease"/>
            <person name="Wu L."/>
            <person name="Ma J."/>
        </authorList>
    </citation>
    <scope>NUCLEOTIDE SEQUENCE [LARGE SCALE GENOMIC DNA]</scope>
    <source>
        <strain evidence="3">KCTC 42903</strain>
    </source>
</reference>
<accession>A0ABW5JTS3</accession>
<evidence type="ECO:0000313" key="2">
    <source>
        <dbReference type="EMBL" id="MFD2535186.1"/>
    </source>
</evidence>
<dbReference type="GO" id="GO:0003677">
    <property type="term" value="F:DNA binding"/>
    <property type="evidence" value="ECO:0007669"/>
    <property type="project" value="UniProtKB-KW"/>
</dbReference>
<feature type="domain" description="Arm DNA-binding" evidence="1">
    <location>
        <begin position="12"/>
        <end position="71"/>
    </location>
</feature>
<proteinExistence type="predicted"/>